<comment type="caution">
    <text evidence="2">The sequence shown here is derived from an EMBL/GenBank/DDBJ whole genome shotgun (WGS) entry which is preliminary data.</text>
</comment>
<sequence>MIPFTSDYRDAVSIYRPSATNGLLPVTSVRAATSTLNLRGNWFERVYRTFKSACDAQRAMWTADKPKAVLNVIYGFVAALATVSLGSIVWGLATGSDAVLSAVGTVTGAVGAFWDRLALSSGAPEWPRLHRLT</sequence>
<keyword evidence="1" id="KW-0472">Membrane</keyword>
<reference evidence="2 3" key="1">
    <citation type="submission" date="2021-12" db="EMBL/GenBank/DDBJ databases">
        <title>High titer production of polyol ester of fatty acids by Rhodotorula paludigena BS15 towards product separation-free biomass refinery.</title>
        <authorList>
            <person name="Mano J."/>
            <person name="Ono H."/>
            <person name="Tanaka T."/>
            <person name="Naito K."/>
            <person name="Sushida H."/>
            <person name="Ike M."/>
            <person name="Tokuyasu K."/>
            <person name="Kitaoka M."/>
        </authorList>
    </citation>
    <scope>NUCLEOTIDE SEQUENCE [LARGE SCALE GENOMIC DNA]</scope>
    <source>
        <strain evidence="2 3">BS15</strain>
    </source>
</reference>
<dbReference type="EMBL" id="BQKY01000017">
    <property type="protein sequence ID" value="GJN94358.1"/>
    <property type="molecule type" value="Genomic_DNA"/>
</dbReference>
<protein>
    <recommendedName>
        <fullName evidence="4">SMODS and SLOG-associating 2TM effector domain-containing protein</fullName>
    </recommendedName>
</protein>
<evidence type="ECO:0000313" key="2">
    <source>
        <dbReference type="EMBL" id="GJN94358.1"/>
    </source>
</evidence>
<dbReference type="AlphaFoldDB" id="A0AAV5H0U7"/>
<dbReference type="Proteomes" id="UP001342314">
    <property type="component" value="Unassembled WGS sequence"/>
</dbReference>
<accession>A0AAV5H0U7</accession>
<keyword evidence="1" id="KW-1133">Transmembrane helix</keyword>
<evidence type="ECO:0000313" key="3">
    <source>
        <dbReference type="Proteomes" id="UP001342314"/>
    </source>
</evidence>
<proteinExistence type="predicted"/>
<gene>
    <name evidence="2" type="ORF">Rhopal_007432-T1</name>
</gene>
<name>A0AAV5H0U7_9BASI</name>
<organism evidence="2 3">
    <name type="scientific">Rhodotorula paludigena</name>
    <dbReference type="NCBI Taxonomy" id="86838"/>
    <lineage>
        <taxon>Eukaryota</taxon>
        <taxon>Fungi</taxon>
        <taxon>Dikarya</taxon>
        <taxon>Basidiomycota</taxon>
        <taxon>Pucciniomycotina</taxon>
        <taxon>Microbotryomycetes</taxon>
        <taxon>Sporidiobolales</taxon>
        <taxon>Sporidiobolaceae</taxon>
        <taxon>Rhodotorula</taxon>
    </lineage>
</organism>
<evidence type="ECO:0000256" key="1">
    <source>
        <dbReference type="SAM" id="Phobius"/>
    </source>
</evidence>
<feature type="transmembrane region" description="Helical" evidence="1">
    <location>
        <begin position="68"/>
        <end position="92"/>
    </location>
</feature>
<keyword evidence="1" id="KW-0812">Transmembrane</keyword>
<evidence type="ECO:0008006" key="4">
    <source>
        <dbReference type="Google" id="ProtNLM"/>
    </source>
</evidence>
<keyword evidence="3" id="KW-1185">Reference proteome</keyword>